<evidence type="ECO:0000256" key="1">
    <source>
        <dbReference type="ARBA" id="ARBA00004162"/>
    </source>
</evidence>
<dbReference type="PANTHER" id="PTHR33885">
    <property type="entry name" value="PHAGE SHOCK PROTEIN C"/>
    <property type="match status" value="1"/>
</dbReference>
<dbReference type="GO" id="GO:0005886">
    <property type="term" value="C:plasma membrane"/>
    <property type="evidence" value="ECO:0007669"/>
    <property type="project" value="UniProtKB-SubCell"/>
</dbReference>
<feature type="transmembrane region" description="Helical" evidence="6">
    <location>
        <begin position="235"/>
        <end position="260"/>
    </location>
</feature>
<evidence type="ECO:0000313" key="11">
    <source>
        <dbReference type="Proteomes" id="UP000244527"/>
    </source>
</evidence>
<gene>
    <name evidence="10" type="ORF">FFWV33_08620</name>
</gene>
<dbReference type="Proteomes" id="UP000244527">
    <property type="component" value="Chromosome"/>
</dbReference>
<evidence type="ECO:0000259" key="8">
    <source>
        <dbReference type="Pfam" id="PF22571"/>
    </source>
</evidence>
<dbReference type="Pfam" id="PF22571">
    <property type="entry name" value="LiaI-LiaF-TM_PspC"/>
    <property type="match status" value="1"/>
</dbReference>
<name>A0A2S1LCV4_9FLAO</name>
<evidence type="ECO:0000259" key="7">
    <source>
        <dbReference type="Pfam" id="PF04024"/>
    </source>
</evidence>
<keyword evidence="2" id="KW-1003">Cell membrane</keyword>
<dbReference type="InterPro" id="IPR052027">
    <property type="entry name" value="PspC"/>
</dbReference>
<dbReference type="RefSeq" id="WP_108740528.1">
    <property type="nucleotide sequence ID" value="NZ_CP020918.1"/>
</dbReference>
<dbReference type="KEGG" id="ffa:FFWV33_08620"/>
<evidence type="ECO:0000256" key="5">
    <source>
        <dbReference type="ARBA" id="ARBA00023136"/>
    </source>
</evidence>
<comment type="subcellular location">
    <subcellularLocation>
        <location evidence="1">Cell membrane</location>
        <topology evidence="1">Single-pass membrane protein</topology>
    </subcellularLocation>
</comment>
<evidence type="ECO:0000256" key="2">
    <source>
        <dbReference type="ARBA" id="ARBA00022475"/>
    </source>
</evidence>
<keyword evidence="3 6" id="KW-0812">Transmembrane</keyword>
<feature type="transmembrane region" description="Helical" evidence="6">
    <location>
        <begin position="136"/>
        <end position="160"/>
    </location>
</feature>
<feature type="transmembrane region" description="Helical" evidence="6">
    <location>
        <begin position="317"/>
        <end position="339"/>
    </location>
</feature>
<organism evidence="10 11">
    <name type="scientific">Flavobacterium faecale</name>
    <dbReference type="NCBI Taxonomy" id="1355330"/>
    <lineage>
        <taxon>Bacteria</taxon>
        <taxon>Pseudomonadati</taxon>
        <taxon>Bacteroidota</taxon>
        <taxon>Flavobacteriia</taxon>
        <taxon>Flavobacteriales</taxon>
        <taxon>Flavobacteriaceae</taxon>
        <taxon>Flavobacterium</taxon>
    </lineage>
</organism>
<evidence type="ECO:0000256" key="6">
    <source>
        <dbReference type="SAM" id="Phobius"/>
    </source>
</evidence>
<dbReference type="InterPro" id="IPR054319">
    <property type="entry name" value="PspC-rel_ToastRack"/>
</dbReference>
<evidence type="ECO:0000256" key="3">
    <source>
        <dbReference type="ARBA" id="ARBA00022692"/>
    </source>
</evidence>
<dbReference type="Pfam" id="PF22744">
    <property type="entry name" value="Toast-rack_PspC-Cterm"/>
    <property type="match status" value="1"/>
</dbReference>
<feature type="domain" description="PspC-related transmembrane region" evidence="8">
    <location>
        <begin position="204"/>
        <end position="345"/>
    </location>
</feature>
<evidence type="ECO:0000259" key="9">
    <source>
        <dbReference type="Pfam" id="PF22744"/>
    </source>
</evidence>
<dbReference type="InterPro" id="IPR054321">
    <property type="entry name" value="PspC-rel_TM"/>
</dbReference>
<accession>A0A2S1LCV4</accession>
<reference evidence="10 11" key="1">
    <citation type="submission" date="2017-04" db="EMBL/GenBank/DDBJ databases">
        <title>Compelte genome sequence of WV33.</title>
        <authorList>
            <person name="Lee P.C."/>
        </authorList>
    </citation>
    <scope>NUCLEOTIDE SEQUENCE [LARGE SCALE GENOMIC DNA]</scope>
    <source>
        <strain evidence="10 11">WV33</strain>
    </source>
</reference>
<dbReference type="PANTHER" id="PTHR33885:SF3">
    <property type="entry name" value="PHAGE SHOCK PROTEIN C"/>
    <property type="match status" value="1"/>
</dbReference>
<feature type="domain" description="Phage shock protein PspC N-terminal" evidence="7">
    <location>
        <begin position="106"/>
        <end position="164"/>
    </location>
</feature>
<sequence length="576" mass="65150">MNKTININLGGLIFHIDEDAFMKLTRYLDAIKRSLNNSSGQDEIIKDIEMRIAELFTDKQSSSKQVMGMQDVEDIIATMGQPEDYIIEDEAQPNATYEAPTYTSNKKLYRDKDGGMVGGVAAGLGYYFGLDAVWIRVILVLLVFAGFGTGIIAYLVLWIVTPEAQTTSEKLEMKGEPVNISNIEKKVREEFDSVTNKFKNVDYDKYGHQFKTESAKLGNSVGSAFSGIFKVIAKFIGLILVLSGFAMIIIFLLASVTLGTTHFSGFPFHQFIESGNFTDYPVWFFGLLLFAAIAIPNFFLMLLGFKLISPNMKSIGNIAKYTLIALWIMALAVLISIGLKQATAFSHDGRVVNKQDIVMQPTDTLKIKFVHNDYYSKNINDRDDFKITQDSTETSIIYSNQVRLRIEQTNEKTAYIQIEKEAKGESISDARNRAQQIKYHYKIVGNQIILDNYLVTNIKNKFRDQEIEITIYLPAGTLFQLDENARHYNRSDDEFFDFDYASDRHVYKVFDSKAKCLDCPADNEDYGDDNDTDDEDSNTIIINSDEVSIKSDTLSTSSKDLHELRINKDGIIIKTK</sequence>
<dbReference type="AlphaFoldDB" id="A0A2S1LCV4"/>
<keyword evidence="4 6" id="KW-1133">Transmembrane helix</keyword>
<feature type="domain" description="PspC-related ToastRack" evidence="9">
    <location>
        <begin position="388"/>
        <end position="521"/>
    </location>
</feature>
<feature type="transmembrane region" description="Helical" evidence="6">
    <location>
        <begin position="114"/>
        <end position="130"/>
    </location>
</feature>
<dbReference type="Pfam" id="PF04024">
    <property type="entry name" value="PspC"/>
    <property type="match status" value="1"/>
</dbReference>
<feature type="transmembrane region" description="Helical" evidence="6">
    <location>
        <begin position="280"/>
        <end position="305"/>
    </location>
</feature>
<dbReference type="OrthoDB" id="5772680at2"/>
<protein>
    <submittedName>
        <fullName evidence="10">Uncharacterized protein</fullName>
    </submittedName>
</protein>
<proteinExistence type="predicted"/>
<evidence type="ECO:0000256" key="4">
    <source>
        <dbReference type="ARBA" id="ARBA00022989"/>
    </source>
</evidence>
<dbReference type="EMBL" id="CP020918">
    <property type="protein sequence ID" value="AWG21590.1"/>
    <property type="molecule type" value="Genomic_DNA"/>
</dbReference>
<keyword evidence="11" id="KW-1185">Reference proteome</keyword>
<keyword evidence="5 6" id="KW-0472">Membrane</keyword>
<dbReference type="InterPro" id="IPR007168">
    <property type="entry name" value="Phageshock_PspC_N"/>
</dbReference>
<evidence type="ECO:0000313" key="10">
    <source>
        <dbReference type="EMBL" id="AWG21590.1"/>
    </source>
</evidence>